<evidence type="ECO:0000256" key="4">
    <source>
        <dbReference type="PROSITE-ProRule" id="PRU00175"/>
    </source>
</evidence>
<feature type="transmembrane region" description="Helical" evidence="6">
    <location>
        <begin position="107"/>
        <end position="128"/>
    </location>
</feature>
<evidence type="ECO:0000256" key="1">
    <source>
        <dbReference type="ARBA" id="ARBA00022723"/>
    </source>
</evidence>
<dbReference type="AlphaFoldDB" id="C5LSJ8"/>
<dbReference type="InterPro" id="IPR013083">
    <property type="entry name" value="Znf_RING/FYVE/PHD"/>
</dbReference>
<evidence type="ECO:0000256" key="5">
    <source>
        <dbReference type="SAM" id="MobiDB-lite"/>
    </source>
</evidence>
<dbReference type="InterPro" id="IPR001841">
    <property type="entry name" value="Znf_RING"/>
</dbReference>
<evidence type="ECO:0000256" key="3">
    <source>
        <dbReference type="ARBA" id="ARBA00022833"/>
    </source>
</evidence>
<dbReference type="GO" id="GO:0008270">
    <property type="term" value="F:zinc ion binding"/>
    <property type="evidence" value="ECO:0007669"/>
    <property type="project" value="UniProtKB-KW"/>
</dbReference>
<dbReference type="SUPFAM" id="SSF57850">
    <property type="entry name" value="RING/U-box"/>
    <property type="match status" value="1"/>
</dbReference>
<feature type="domain" description="RING-type" evidence="7">
    <location>
        <begin position="174"/>
        <end position="215"/>
    </location>
</feature>
<keyword evidence="2 4" id="KW-0863">Zinc-finger</keyword>
<dbReference type="PROSITE" id="PS50089">
    <property type="entry name" value="ZF_RING_2"/>
    <property type="match status" value="1"/>
</dbReference>
<name>C5LSJ8_PERM5</name>
<accession>C5LSJ8</accession>
<keyword evidence="1" id="KW-0479">Metal-binding</keyword>
<keyword evidence="3" id="KW-0862">Zinc</keyword>
<evidence type="ECO:0000256" key="6">
    <source>
        <dbReference type="SAM" id="Phobius"/>
    </source>
</evidence>
<dbReference type="SMART" id="SM00184">
    <property type="entry name" value="RING"/>
    <property type="match status" value="1"/>
</dbReference>
<proteinExistence type="predicted"/>
<evidence type="ECO:0000259" key="7">
    <source>
        <dbReference type="PROSITE" id="PS50089"/>
    </source>
</evidence>
<dbReference type="RefSeq" id="XP_002767521.1">
    <property type="nucleotide sequence ID" value="XM_002767475.1"/>
</dbReference>
<sequence length="238" mass="26667">MAEDATDGGGLDVLERQRREAQRQEPPIIEMFNMFPHESGIVMRRGVELGMICSAVLIAHCAYLIAFYWPTEGLMESCTCSSCSPAAVFLVQDQKALCRGEALWKHVMMNLASIILHRVVCVSLFYWLMESDFKRGIPADVLDKYSTVETYSPDHPLSPCRSAKSIHLYNSGECSICYCAYEKGEQVRVLCCGHSFHTNCVDTWLVGHQNRCPLCLGVVGPAFDDKLDRQVTECQAID</sequence>
<reference evidence="8 9" key="1">
    <citation type="submission" date="2008-07" db="EMBL/GenBank/DDBJ databases">
        <authorList>
            <person name="El-Sayed N."/>
            <person name="Caler E."/>
            <person name="Inman J."/>
            <person name="Amedeo P."/>
            <person name="Hass B."/>
            <person name="Wortman J."/>
        </authorList>
    </citation>
    <scope>NUCLEOTIDE SEQUENCE [LARGE SCALE GENOMIC DNA]</scope>
    <source>
        <strain evidence="9">ATCC 50983 / TXsc</strain>
    </source>
</reference>
<evidence type="ECO:0000313" key="9">
    <source>
        <dbReference type="Proteomes" id="UP000007800"/>
    </source>
</evidence>
<protein>
    <submittedName>
        <fullName evidence="8">Ring finger protein, putative</fullName>
    </submittedName>
</protein>
<gene>
    <name evidence="8" type="ORF">Pmar_PMAR017097</name>
</gene>
<feature type="region of interest" description="Disordered" evidence="5">
    <location>
        <begin position="1"/>
        <end position="21"/>
    </location>
</feature>
<feature type="transmembrane region" description="Helical" evidence="6">
    <location>
        <begin position="49"/>
        <end position="69"/>
    </location>
</feature>
<evidence type="ECO:0000313" key="8">
    <source>
        <dbReference type="EMBL" id="EER00239.1"/>
    </source>
</evidence>
<dbReference type="GeneID" id="9049981"/>
<dbReference type="OrthoDB" id="1302410at2759"/>
<dbReference type="InParanoid" id="C5LSJ8"/>
<keyword evidence="6" id="KW-0812">Transmembrane</keyword>
<keyword evidence="9" id="KW-1185">Reference proteome</keyword>
<dbReference type="InterPro" id="IPR052788">
    <property type="entry name" value="RING-type_E3_ligase_ATL"/>
</dbReference>
<keyword evidence="6" id="KW-0472">Membrane</keyword>
<dbReference type="Proteomes" id="UP000007800">
    <property type="component" value="Unassembled WGS sequence"/>
</dbReference>
<dbReference type="Pfam" id="PF13639">
    <property type="entry name" value="zf-RING_2"/>
    <property type="match status" value="1"/>
</dbReference>
<dbReference type="EMBL" id="GG685191">
    <property type="protein sequence ID" value="EER00239.1"/>
    <property type="molecule type" value="Genomic_DNA"/>
</dbReference>
<keyword evidence="6" id="KW-1133">Transmembrane helix</keyword>
<dbReference type="PANTHER" id="PTHR45798">
    <property type="entry name" value="RING-H2 FINGER PROTEIN ATL61-RELATED-RELATED"/>
    <property type="match status" value="1"/>
</dbReference>
<evidence type="ECO:0000256" key="2">
    <source>
        <dbReference type="ARBA" id="ARBA00022771"/>
    </source>
</evidence>
<organism evidence="9">
    <name type="scientific">Perkinsus marinus (strain ATCC 50983 / TXsc)</name>
    <dbReference type="NCBI Taxonomy" id="423536"/>
    <lineage>
        <taxon>Eukaryota</taxon>
        <taxon>Sar</taxon>
        <taxon>Alveolata</taxon>
        <taxon>Perkinsozoa</taxon>
        <taxon>Perkinsea</taxon>
        <taxon>Perkinsida</taxon>
        <taxon>Perkinsidae</taxon>
        <taxon>Perkinsus</taxon>
    </lineage>
</organism>
<dbReference type="Gene3D" id="3.30.40.10">
    <property type="entry name" value="Zinc/RING finger domain, C3HC4 (zinc finger)"/>
    <property type="match status" value="1"/>
</dbReference>
<dbReference type="PANTHER" id="PTHR45798:SF97">
    <property type="entry name" value="ALCOHOL-SENSITIVE RING FINGER PROTEIN 1"/>
    <property type="match status" value="1"/>
</dbReference>